<evidence type="ECO:0000256" key="6">
    <source>
        <dbReference type="ARBA" id="ARBA00022989"/>
    </source>
</evidence>
<evidence type="ECO:0000256" key="10">
    <source>
        <dbReference type="ARBA" id="ARBA00023224"/>
    </source>
</evidence>
<gene>
    <name evidence="13" type="ORF">SUZIE_194470</name>
</gene>
<dbReference type="SUPFAM" id="SSF81321">
    <property type="entry name" value="Family A G protein-coupled receptor-like"/>
    <property type="match status" value="1"/>
</dbReference>
<feature type="transmembrane region" description="Helical" evidence="11">
    <location>
        <begin position="23"/>
        <end position="41"/>
    </location>
</feature>
<dbReference type="PANTHER" id="PTHR26452">
    <property type="entry name" value="OLFACTORY RECEPTOR"/>
    <property type="match status" value="1"/>
</dbReference>
<dbReference type="Proteomes" id="UP001166674">
    <property type="component" value="Unassembled WGS sequence"/>
</dbReference>
<evidence type="ECO:0000256" key="8">
    <source>
        <dbReference type="ARBA" id="ARBA00023136"/>
    </source>
</evidence>
<dbReference type="EMBL" id="JAATJV010418585">
    <property type="protein sequence ID" value="MBZ3887741.1"/>
    <property type="molecule type" value="Genomic_DNA"/>
</dbReference>
<keyword evidence="10" id="KW-0807">Transducer</keyword>
<evidence type="ECO:0000256" key="1">
    <source>
        <dbReference type="ARBA" id="ARBA00004651"/>
    </source>
</evidence>
<dbReference type="PROSITE" id="PS50262">
    <property type="entry name" value="G_PROTEIN_RECEP_F1_2"/>
    <property type="match status" value="1"/>
</dbReference>
<evidence type="ECO:0000256" key="5">
    <source>
        <dbReference type="ARBA" id="ARBA00022725"/>
    </source>
</evidence>
<sequence length="171" mass="19057">MTWDHYVAICQQLQYPISMNPQFCVHMALAFLISGLVYAGVHTGNAFQLSFCQSNVVHQFFCDVPSLLSLSCSDTTSNMVFLFVSIVIIGHSSFGITVMTYIHIFSTVLKSPTRIPGKVFSTYIPHILMVSIFLSSITGVYLRPSATSDTLQDMLLSSFYTMISPFMNLLI</sequence>
<protein>
    <submittedName>
        <fullName evidence="13">Olfactory receptor 14C36</fullName>
    </submittedName>
</protein>
<evidence type="ECO:0000256" key="11">
    <source>
        <dbReference type="SAM" id="Phobius"/>
    </source>
</evidence>
<keyword evidence="7" id="KW-0297">G-protein coupled receptor</keyword>
<dbReference type="Pfam" id="PF13853">
    <property type="entry name" value="7tm_4"/>
    <property type="match status" value="1"/>
</dbReference>
<evidence type="ECO:0000259" key="12">
    <source>
        <dbReference type="PROSITE" id="PS50262"/>
    </source>
</evidence>
<evidence type="ECO:0000256" key="9">
    <source>
        <dbReference type="ARBA" id="ARBA00023170"/>
    </source>
</evidence>
<evidence type="ECO:0000256" key="7">
    <source>
        <dbReference type="ARBA" id="ARBA00023040"/>
    </source>
</evidence>
<keyword evidence="6 11" id="KW-1133">Transmembrane helix</keyword>
<dbReference type="InterPro" id="IPR000725">
    <property type="entry name" value="Olfact_rcpt"/>
</dbReference>
<evidence type="ECO:0000313" key="13">
    <source>
        <dbReference type="EMBL" id="MBZ3887741.1"/>
    </source>
</evidence>
<keyword evidence="8 11" id="KW-0472">Membrane</keyword>
<keyword evidence="14" id="KW-1185">Reference proteome</keyword>
<evidence type="ECO:0000313" key="14">
    <source>
        <dbReference type="Proteomes" id="UP001166674"/>
    </source>
</evidence>
<feature type="domain" description="G-protein coupled receptors family 1 profile" evidence="12">
    <location>
        <begin position="1"/>
        <end position="171"/>
    </location>
</feature>
<reference evidence="13" key="1">
    <citation type="submission" date="2020-03" db="EMBL/GenBank/DDBJ databases">
        <title>Studies in the Genomics of Life Span.</title>
        <authorList>
            <person name="Glass D."/>
        </authorList>
    </citation>
    <scope>NUCLEOTIDE SEQUENCE</scope>
    <source>
        <strain evidence="13">SUZIE</strain>
        <tissue evidence="13">Muscle</tissue>
    </source>
</reference>
<proteinExistence type="predicted"/>
<keyword evidence="2" id="KW-1003">Cell membrane</keyword>
<feature type="transmembrane region" description="Helical" evidence="11">
    <location>
        <begin position="79"/>
        <end position="102"/>
    </location>
</feature>
<accession>A0AA41NCK1</accession>
<feature type="transmembrane region" description="Helical" evidence="11">
    <location>
        <begin position="123"/>
        <end position="142"/>
    </location>
</feature>
<evidence type="ECO:0000256" key="3">
    <source>
        <dbReference type="ARBA" id="ARBA00022606"/>
    </source>
</evidence>
<dbReference type="GO" id="GO:0004984">
    <property type="term" value="F:olfactory receptor activity"/>
    <property type="evidence" value="ECO:0007669"/>
    <property type="project" value="InterPro"/>
</dbReference>
<evidence type="ECO:0000256" key="2">
    <source>
        <dbReference type="ARBA" id="ARBA00022475"/>
    </source>
</evidence>
<keyword evidence="3" id="KW-0716">Sensory transduction</keyword>
<comment type="subcellular location">
    <subcellularLocation>
        <location evidence="1">Cell membrane</location>
        <topology evidence="1">Multi-pass membrane protein</topology>
    </subcellularLocation>
</comment>
<keyword evidence="5" id="KW-0552">Olfaction</keyword>
<comment type="caution">
    <text evidence="13">The sequence shown here is derived from an EMBL/GenBank/DDBJ whole genome shotgun (WGS) entry which is preliminary data.</text>
</comment>
<keyword evidence="4 11" id="KW-0812">Transmembrane</keyword>
<evidence type="ECO:0000256" key="4">
    <source>
        <dbReference type="ARBA" id="ARBA00022692"/>
    </source>
</evidence>
<name>A0AA41NCK1_SCICA</name>
<dbReference type="InterPro" id="IPR017452">
    <property type="entry name" value="GPCR_Rhodpsn_7TM"/>
</dbReference>
<dbReference type="GO" id="GO:0005886">
    <property type="term" value="C:plasma membrane"/>
    <property type="evidence" value="ECO:0007669"/>
    <property type="project" value="UniProtKB-SubCell"/>
</dbReference>
<keyword evidence="9 13" id="KW-0675">Receptor</keyword>
<organism evidence="13 14">
    <name type="scientific">Sciurus carolinensis</name>
    <name type="common">Eastern gray squirrel</name>
    <dbReference type="NCBI Taxonomy" id="30640"/>
    <lineage>
        <taxon>Eukaryota</taxon>
        <taxon>Metazoa</taxon>
        <taxon>Chordata</taxon>
        <taxon>Craniata</taxon>
        <taxon>Vertebrata</taxon>
        <taxon>Euteleostomi</taxon>
        <taxon>Mammalia</taxon>
        <taxon>Eutheria</taxon>
        <taxon>Euarchontoglires</taxon>
        <taxon>Glires</taxon>
        <taxon>Rodentia</taxon>
        <taxon>Sciuromorpha</taxon>
        <taxon>Sciuridae</taxon>
        <taxon>Sciurinae</taxon>
        <taxon>Sciurini</taxon>
        <taxon>Sciurus</taxon>
    </lineage>
</organism>
<dbReference type="GO" id="GO:0004930">
    <property type="term" value="F:G protein-coupled receptor activity"/>
    <property type="evidence" value="ECO:0007669"/>
    <property type="project" value="UniProtKB-KW"/>
</dbReference>
<dbReference type="InterPro" id="IPR050516">
    <property type="entry name" value="Olfactory_GPCR"/>
</dbReference>
<dbReference type="AlphaFoldDB" id="A0AA41NCK1"/>
<dbReference type="Gene3D" id="1.20.1070.10">
    <property type="entry name" value="Rhodopsin 7-helix transmembrane proteins"/>
    <property type="match status" value="1"/>
</dbReference>
<dbReference type="PRINTS" id="PR00245">
    <property type="entry name" value="OLFACTORYR"/>
</dbReference>